<feature type="transmembrane region" description="Helical" evidence="6">
    <location>
        <begin position="157"/>
        <end position="179"/>
    </location>
</feature>
<feature type="transmembrane region" description="Helical" evidence="6">
    <location>
        <begin position="565"/>
        <end position="584"/>
    </location>
</feature>
<evidence type="ECO:0000313" key="9">
    <source>
        <dbReference type="Proteomes" id="UP001057753"/>
    </source>
</evidence>
<keyword evidence="3 6" id="KW-0812">Transmembrane</keyword>
<comment type="subcellular location">
    <subcellularLocation>
        <location evidence="1 6">Cell membrane</location>
        <topology evidence="1 6">Multi-pass membrane protein</topology>
    </subcellularLocation>
</comment>
<dbReference type="PANTHER" id="PTHR46795:SF2">
    <property type="entry name" value="ABC TRANSPORTER, PERMEASE PROTEIN"/>
    <property type="match status" value="1"/>
</dbReference>
<evidence type="ECO:0000256" key="2">
    <source>
        <dbReference type="ARBA" id="ARBA00022475"/>
    </source>
</evidence>
<feature type="transmembrane region" description="Helical" evidence="6">
    <location>
        <begin position="20"/>
        <end position="39"/>
    </location>
</feature>
<dbReference type="InterPro" id="IPR027022">
    <property type="entry name" value="ABC_permease_BceB-typ"/>
</dbReference>
<dbReference type="PANTHER" id="PTHR46795">
    <property type="entry name" value="ABC TRANSPORTER PERMEASE-RELATED-RELATED"/>
    <property type="match status" value="1"/>
</dbReference>
<dbReference type="GO" id="GO:0005886">
    <property type="term" value="C:plasma membrane"/>
    <property type="evidence" value="ECO:0007669"/>
    <property type="project" value="UniProtKB-SubCell"/>
</dbReference>
<keyword evidence="5 6" id="KW-0472">Membrane</keyword>
<feature type="transmembrane region" description="Helical" evidence="6">
    <location>
        <begin position="596"/>
        <end position="621"/>
    </location>
</feature>
<comment type="similarity">
    <text evidence="6">Belongs to the ABC-4 integral membrane protein family.</text>
</comment>
<reference evidence="8" key="1">
    <citation type="submission" date="2020-06" db="EMBL/GenBank/DDBJ databases">
        <title>Insight into the genomes of haloalkaliphilic bacilli from Kenyan soda lakes.</title>
        <authorList>
            <person name="Mwirichia R."/>
            <person name="Villamizar G.C."/>
            <person name="Poehlein A."/>
            <person name="Mugweru J."/>
            <person name="Kipnyargis A."/>
            <person name="Kiplimo D."/>
            <person name="Orwa P."/>
            <person name="Daniel R."/>
        </authorList>
    </citation>
    <scope>NUCLEOTIDE SEQUENCE</scope>
    <source>
        <strain evidence="8">B1096_S55</strain>
    </source>
</reference>
<evidence type="ECO:0000256" key="3">
    <source>
        <dbReference type="ARBA" id="ARBA00022692"/>
    </source>
</evidence>
<evidence type="ECO:0000256" key="1">
    <source>
        <dbReference type="ARBA" id="ARBA00004651"/>
    </source>
</evidence>
<accession>A0A9Q4B6A6</accession>
<dbReference type="RefSeq" id="WP_257823099.1">
    <property type="nucleotide sequence ID" value="NZ_JABXYM010000002.1"/>
</dbReference>
<keyword evidence="4 6" id="KW-1133">Transmembrane helix</keyword>
<evidence type="ECO:0000256" key="6">
    <source>
        <dbReference type="PIRNR" id="PIRNR018968"/>
    </source>
</evidence>
<evidence type="ECO:0000256" key="5">
    <source>
        <dbReference type="ARBA" id="ARBA00023136"/>
    </source>
</evidence>
<feature type="transmembrane region" description="Helical" evidence="6">
    <location>
        <begin position="104"/>
        <end position="137"/>
    </location>
</feature>
<comment type="caution">
    <text evidence="8">The sequence shown here is derived from an EMBL/GenBank/DDBJ whole genome shotgun (WGS) entry which is preliminary data.</text>
</comment>
<dbReference type="PIRSF" id="PIRSF018968">
    <property type="entry name" value="ABC_permease_BceB"/>
    <property type="match status" value="1"/>
</dbReference>
<keyword evidence="9" id="KW-1185">Reference proteome</keyword>
<sequence length="630" mass="71595">MTFRQFAFNNVIRNKRLYIAYFLSSLFMVMVFFTFNIFAHHPVLTGDIMESGPGQNASFGMDVAAVIIYIFSFFFVLYSMGAFLKSRKKEFGLLMLQGISTWQIRLLVFLENIIIGFLATVGGILVGLLFAKVILLIAENILVIEESLYFYIPWQAVVMTFISFTALFLFISFFISIVVKKHKLIDLIKGDKKSKGEPKASKFLTAVAVILLGSGYITAFIVEGEAVIIAMLPVIIVVVIGTYFLFTQLSVFIIRKLKSKQSLFWKKTNMLLFSDLAYRMKDNARTFFMVAIISTVAFSAIGTLFGFNNFITHGLRDAYSFTYTPHGETTEEEIEETLAYVETVLAEGQIETINKQPLLHFYEFEEMDNRSSIFITPESQYNDMAQLLGYDTVRVAKDEALLATLDVAMGGYDIPDMDEIPLETGEELTVTDTLQSGVFPDIVYYIVPDDAFDKLPEPTSQERFYVWHAVDADHDTLVEAGKIMRNHLDTYELQPNDFTIYEVSAIYSPILFIGLFIGIVFFVSAGSFLYFRLYSDLEEDKQKFRAITKLGLSEKELKKVLTRQTAILFFTPIAVALIHGAVALNALSNAFQHDLFLLSATILGIFFTIQVIYFIIVRYFYIKQIKQAVF</sequence>
<feature type="transmembrane region" description="Helical" evidence="6">
    <location>
        <begin position="228"/>
        <end position="254"/>
    </location>
</feature>
<evidence type="ECO:0000259" key="7">
    <source>
        <dbReference type="Pfam" id="PF02687"/>
    </source>
</evidence>
<dbReference type="AlphaFoldDB" id="A0A9Q4B6A6"/>
<proteinExistence type="inferred from homology"/>
<protein>
    <submittedName>
        <fullName evidence="8">ABC transporter permease</fullName>
    </submittedName>
</protein>
<dbReference type="EMBL" id="JABXYM010000002">
    <property type="protein sequence ID" value="MCR6098710.1"/>
    <property type="molecule type" value="Genomic_DNA"/>
</dbReference>
<gene>
    <name evidence="8" type="ORF">HXA33_19560</name>
</gene>
<feature type="domain" description="ABC3 transporter permease C-terminal" evidence="7">
    <location>
        <begin position="64"/>
        <end position="182"/>
    </location>
</feature>
<organism evidence="8 9">
    <name type="scientific">Salipaludibacillus agaradhaerens</name>
    <name type="common">Bacillus agaradhaerens</name>
    <dbReference type="NCBI Taxonomy" id="76935"/>
    <lineage>
        <taxon>Bacteria</taxon>
        <taxon>Bacillati</taxon>
        <taxon>Bacillota</taxon>
        <taxon>Bacilli</taxon>
        <taxon>Bacillales</taxon>
        <taxon>Bacillaceae</taxon>
    </lineage>
</organism>
<dbReference type="Proteomes" id="UP001057753">
    <property type="component" value="Unassembled WGS sequence"/>
</dbReference>
<feature type="transmembrane region" description="Helical" evidence="6">
    <location>
        <begin position="506"/>
        <end position="531"/>
    </location>
</feature>
<feature type="transmembrane region" description="Helical" evidence="6">
    <location>
        <begin position="200"/>
        <end position="222"/>
    </location>
</feature>
<feature type="transmembrane region" description="Helical" evidence="6">
    <location>
        <begin position="287"/>
        <end position="307"/>
    </location>
</feature>
<keyword evidence="2 6" id="KW-1003">Cell membrane</keyword>
<dbReference type="GO" id="GO:0055085">
    <property type="term" value="P:transmembrane transport"/>
    <property type="evidence" value="ECO:0007669"/>
    <property type="project" value="UniProtKB-UniRule"/>
</dbReference>
<feature type="transmembrane region" description="Helical" evidence="6">
    <location>
        <begin position="59"/>
        <end position="84"/>
    </location>
</feature>
<dbReference type="Pfam" id="PF02687">
    <property type="entry name" value="FtsX"/>
    <property type="match status" value="1"/>
</dbReference>
<dbReference type="InterPro" id="IPR003838">
    <property type="entry name" value="ABC3_permease_C"/>
</dbReference>
<evidence type="ECO:0000313" key="8">
    <source>
        <dbReference type="EMBL" id="MCR6098710.1"/>
    </source>
</evidence>
<name>A0A9Q4B6A6_SALAG</name>
<evidence type="ECO:0000256" key="4">
    <source>
        <dbReference type="ARBA" id="ARBA00022989"/>
    </source>
</evidence>
<keyword evidence="6" id="KW-0813">Transport</keyword>
<dbReference type="InterPro" id="IPR052536">
    <property type="entry name" value="ABC-4_Integral_Memb_Prot"/>
</dbReference>